<dbReference type="PANTHER" id="PTHR14359:SF6">
    <property type="entry name" value="PHOSPHOPANTOTHENOYLCYSTEINE DECARBOXYLASE"/>
    <property type="match status" value="1"/>
</dbReference>
<dbReference type="InterPro" id="IPR036551">
    <property type="entry name" value="Flavin_trans-like"/>
</dbReference>
<dbReference type="EMBL" id="MU005958">
    <property type="protein sequence ID" value="KAF2863950.1"/>
    <property type="molecule type" value="Genomic_DNA"/>
</dbReference>
<sequence length="219" mass="24258">MPFTASDETNDGKYHLLLAATGSVATIKLPNIIMALGRHENVSIRVMLSESAVNFLQGQSEEQPTIEQIAKMKNVVGIHRDADEWQKPWVRGDPIMHIELRRWADLLVIAPLSANSLAKIAHGFSDSLITSVVRAWDVHGLIDSPRPNVPRDAKRIMVAPAMNTAMWHHPLTTEHVEKLGSWVTVLQPIEKTLACGDTGSGAMHDWNLIVLAIEQALFK</sequence>
<evidence type="ECO:0000313" key="5">
    <source>
        <dbReference type="Proteomes" id="UP000799421"/>
    </source>
</evidence>
<proteinExistence type="inferred from homology"/>
<gene>
    <name evidence="4" type="ORF">K470DRAFT_261466</name>
</gene>
<dbReference type="OrthoDB" id="1532798at2759"/>
<dbReference type="AlphaFoldDB" id="A0A6A7C930"/>
<comment type="similarity">
    <text evidence="2">Belongs to the HFCD (homooligomeric flavin containing Cys decarboxylase) superfamily.</text>
</comment>
<evidence type="ECO:0000256" key="1">
    <source>
        <dbReference type="ARBA" id="ARBA00022993"/>
    </source>
</evidence>
<evidence type="ECO:0000256" key="2">
    <source>
        <dbReference type="ARBA" id="ARBA00038350"/>
    </source>
</evidence>
<evidence type="ECO:0000313" key="4">
    <source>
        <dbReference type="EMBL" id="KAF2863950.1"/>
    </source>
</evidence>
<accession>A0A6A7C930</accession>
<dbReference type="Gene3D" id="3.40.50.1950">
    <property type="entry name" value="Flavin prenyltransferase-like"/>
    <property type="match status" value="1"/>
</dbReference>
<dbReference type="Proteomes" id="UP000799421">
    <property type="component" value="Unassembled WGS sequence"/>
</dbReference>
<reference evidence="4" key="1">
    <citation type="journal article" date="2020" name="Stud. Mycol.">
        <title>101 Dothideomycetes genomes: a test case for predicting lifestyles and emergence of pathogens.</title>
        <authorList>
            <person name="Haridas S."/>
            <person name="Albert R."/>
            <person name="Binder M."/>
            <person name="Bloem J."/>
            <person name="Labutti K."/>
            <person name="Salamov A."/>
            <person name="Andreopoulos B."/>
            <person name="Baker S."/>
            <person name="Barry K."/>
            <person name="Bills G."/>
            <person name="Bluhm B."/>
            <person name="Cannon C."/>
            <person name="Castanera R."/>
            <person name="Culley D."/>
            <person name="Daum C."/>
            <person name="Ezra D."/>
            <person name="Gonzalez J."/>
            <person name="Henrissat B."/>
            <person name="Kuo A."/>
            <person name="Liang C."/>
            <person name="Lipzen A."/>
            <person name="Lutzoni F."/>
            <person name="Magnuson J."/>
            <person name="Mondo S."/>
            <person name="Nolan M."/>
            <person name="Ohm R."/>
            <person name="Pangilinan J."/>
            <person name="Park H.-J."/>
            <person name="Ramirez L."/>
            <person name="Alfaro M."/>
            <person name="Sun H."/>
            <person name="Tritt A."/>
            <person name="Yoshinaga Y."/>
            <person name="Zwiers L.-H."/>
            <person name="Turgeon B."/>
            <person name="Goodwin S."/>
            <person name="Spatafora J."/>
            <person name="Crous P."/>
            <person name="Grigoriev I."/>
        </authorList>
    </citation>
    <scope>NUCLEOTIDE SEQUENCE</scope>
    <source>
        <strain evidence="4">CBS 480.64</strain>
    </source>
</reference>
<dbReference type="GO" id="GO:0071513">
    <property type="term" value="C:phosphopantothenoylcysteine decarboxylase complex"/>
    <property type="evidence" value="ECO:0007669"/>
    <property type="project" value="TreeGrafter"/>
</dbReference>
<dbReference type="GO" id="GO:0015937">
    <property type="term" value="P:coenzyme A biosynthetic process"/>
    <property type="evidence" value="ECO:0007669"/>
    <property type="project" value="UniProtKB-KW"/>
</dbReference>
<dbReference type="SUPFAM" id="SSF52507">
    <property type="entry name" value="Homo-oligomeric flavin-containing Cys decarboxylases, HFCD"/>
    <property type="match status" value="1"/>
</dbReference>
<dbReference type="GO" id="GO:0010181">
    <property type="term" value="F:FMN binding"/>
    <property type="evidence" value="ECO:0007669"/>
    <property type="project" value="TreeGrafter"/>
</dbReference>
<organism evidence="4 5">
    <name type="scientific">Piedraia hortae CBS 480.64</name>
    <dbReference type="NCBI Taxonomy" id="1314780"/>
    <lineage>
        <taxon>Eukaryota</taxon>
        <taxon>Fungi</taxon>
        <taxon>Dikarya</taxon>
        <taxon>Ascomycota</taxon>
        <taxon>Pezizomycotina</taxon>
        <taxon>Dothideomycetes</taxon>
        <taxon>Dothideomycetidae</taxon>
        <taxon>Capnodiales</taxon>
        <taxon>Piedraiaceae</taxon>
        <taxon>Piedraia</taxon>
    </lineage>
</organism>
<protein>
    <submittedName>
        <fullName evidence="4">Phosphopantothenoylcysteine decarboxylase</fullName>
    </submittedName>
</protein>
<feature type="domain" description="Flavoprotein" evidence="3">
    <location>
        <begin position="15"/>
        <end position="215"/>
    </location>
</feature>
<name>A0A6A7C930_9PEZI</name>
<dbReference type="GO" id="GO:0004633">
    <property type="term" value="F:phosphopantothenoylcysteine decarboxylase activity"/>
    <property type="evidence" value="ECO:0007669"/>
    <property type="project" value="TreeGrafter"/>
</dbReference>
<evidence type="ECO:0000259" key="3">
    <source>
        <dbReference type="Pfam" id="PF02441"/>
    </source>
</evidence>
<dbReference type="Pfam" id="PF02441">
    <property type="entry name" value="Flavoprotein"/>
    <property type="match status" value="1"/>
</dbReference>
<keyword evidence="1" id="KW-0173">Coenzyme A biosynthesis</keyword>
<dbReference type="PANTHER" id="PTHR14359">
    <property type="entry name" value="HOMO-OLIGOMERIC FLAVIN CONTAINING CYS DECARBOXYLASE FAMILY"/>
    <property type="match status" value="1"/>
</dbReference>
<dbReference type="InterPro" id="IPR003382">
    <property type="entry name" value="Flavoprotein"/>
</dbReference>
<keyword evidence="5" id="KW-1185">Reference proteome</keyword>